<dbReference type="Proteomes" id="UP000287651">
    <property type="component" value="Unassembled WGS sequence"/>
</dbReference>
<comment type="caution">
    <text evidence="1">The sequence shown here is derived from an EMBL/GenBank/DDBJ whole genome shotgun (WGS) entry which is preliminary data.</text>
</comment>
<accession>A0A426X7B5</accession>
<sequence>MPDDVPPRLAIVPPAFIYVKQWYRPMQTVVPLALITNYNWAQNESSIKSDDKVFASRKVEAVHRGRGRYALPLVSSLSAPQLGDRGLEP</sequence>
<name>A0A426X7B5_ENSVE</name>
<dbReference type="EMBL" id="AMZH03025172">
    <property type="protein sequence ID" value="RRT35354.1"/>
    <property type="molecule type" value="Genomic_DNA"/>
</dbReference>
<dbReference type="AlphaFoldDB" id="A0A426X7B5"/>
<reference evidence="1 2" key="1">
    <citation type="journal article" date="2014" name="Agronomy (Basel)">
        <title>A Draft Genome Sequence for Ensete ventricosum, the Drought-Tolerant Tree Against Hunger.</title>
        <authorList>
            <person name="Harrison J."/>
            <person name="Moore K.A."/>
            <person name="Paszkiewicz K."/>
            <person name="Jones T."/>
            <person name="Grant M."/>
            <person name="Ambacheew D."/>
            <person name="Muzemil S."/>
            <person name="Studholme D.J."/>
        </authorList>
    </citation>
    <scope>NUCLEOTIDE SEQUENCE [LARGE SCALE GENOMIC DNA]</scope>
</reference>
<evidence type="ECO:0000313" key="2">
    <source>
        <dbReference type="Proteomes" id="UP000287651"/>
    </source>
</evidence>
<evidence type="ECO:0000313" key="1">
    <source>
        <dbReference type="EMBL" id="RRT35354.1"/>
    </source>
</evidence>
<organism evidence="1 2">
    <name type="scientific">Ensete ventricosum</name>
    <name type="common">Abyssinian banana</name>
    <name type="synonym">Musa ensete</name>
    <dbReference type="NCBI Taxonomy" id="4639"/>
    <lineage>
        <taxon>Eukaryota</taxon>
        <taxon>Viridiplantae</taxon>
        <taxon>Streptophyta</taxon>
        <taxon>Embryophyta</taxon>
        <taxon>Tracheophyta</taxon>
        <taxon>Spermatophyta</taxon>
        <taxon>Magnoliopsida</taxon>
        <taxon>Liliopsida</taxon>
        <taxon>Zingiberales</taxon>
        <taxon>Musaceae</taxon>
        <taxon>Ensete</taxon>
    </lineage>
</organism>
<protein>
    <submittedName>
        <fullName evidence="1">Uncharacterized protein</fullName>
    </submittedName>
</protein>
<proteinExistence type="predicted"/>
<gene>
    <name evidence="1" type="ORF">B296_00051769</name>
</gene>